<dbReference type="AlphaFoldDB" id="A0A1C7MG64"/>
<dbReference type="GO" id="GO:0004830">
    <property type="term" value="F:tryptophan-tRNA ligase activity"/>
    <property type="evidence" value="ECO:0007669"/>
    <property type="project" value="TreeGrafter"/>
</dbReference>
<sequence length="126" mass="13801">MLCVPASTIVLLSTLTPNHHVRILCSHYRRTIGSRSTSDPSSSDAHHAPPVVKPVHAEAHGQVVTPWDVQGSVAEDGKQLAIDYDKLIEQFGTRRVDAALLERFERLTGTSAAFFLRRGMFSPIGP</sequence>
<organism evidence="2 3">
    <name type="scientific">Grifola frondosa</name>
    <name type="common">Maitake</name>
    <name type="synonym">Polyporus frondosus</name>
    <dbReference type="NCBI Taxonomy" id="5627"/>
    <lineage>
        <taxon>Eukaryota</taxon>
        <taxon>Fungi</taxon>
        <taxon>Dikarya</taxon>
        <taxon>Basidiomycota</taxon>
        <taxon>Agaricomycotina</taxon>
        <taxon>Agaricomycetes</taxon>
        <taxon>Polyporales</taxon>
        <taxon>Grifolaceae</taxon>
        <taxon>Grifola</taxon>
    </lineage>
</organism>
<dbReference type="SUPFAM" id="SSF52374">
    <property type="entry name" value="Nucleotidylyl transferase"/>
    <property type="match status" value="1"/>
</dbReference>
<gene>
    <name evidence="2" type="ORF">A0H81_04793</name>
</gene>
<dbReference type="InterPro" id="IPR014729">
    <property type="entry name" value="Rossmann-like_a/b/a_fold"/>
</dbReference>
<evidence type="ECO:0000256" key="1">
    <source>
        <dbReference type="ARBA" id="ARBA00030268"/>
    </source>
</evidence>
<proteinExistence type="predicted"/>
<dbReference type="Proteomes" id="UP000092993">
    <property type="component" value="Unassembled WGS sequence"/>
</dbReference>
<dbReference type="OrthoDB" id="10261385at2759"/>
<dbReference type="PANTHER" id="PTHR10055">
    <property type="entry name" value="TRYPTOPHANYL-TRNA SYNTHETASE"/>
    <property type="match status" value="1"/>
</dbReference>
<keyword evidence="3" id="KW-1185">Reference proteome</keyword>
<dbReference type="GO" id="GO:0005737">
    <property type="term" value="C:cytoplasm"/>
    <property type="evidence" value="ECO:0007669"/>
    <property type="project" value="TreeGrafter"/>
</dbReference>
<dbReference type="EMBL" id="LUGG01000004">
    <property type="protein sequence ID" value="OBZ75828.1"/>
    <property type="molecule type" value="Genomic_DNA"/>
</dbReference>
<reference evidence="2 3" key="1">
    <citation type="submission" date="2016-03" db="EMBL/GenBank/DDBJ databases">
        <title>Whole genome sequencing of Grifola frondosa 9006-11.</title>
        <authorList>
            <person name="Min B."/>
            <person name="Park H."/>
            <person name="Kim J.-G."/>
            <person name="Cho H."/>
            <person name="Oh Y.-L."/>
            <person name="Kong W.-S."/>
            <person name="Choi I.-G."/>
        </authorList>
    </citation>
    <scope>NUCLEOTIDE SEQUENCE [LARGE SCALE GENOMIC DNA]</scope>
    <source>
        <strain evidence="2 3">9006-11</strain>
    </source>
</reference>
<protein>
    <recommendedName>
        <fullName evidence="1">Tryptophanyl-tRNA synthetase</fullName>
    </recommendedName>
</protein>
<evidence type="ECO:0000313" key="2">
    <source>
        <dbReference type="EMBL" id="OBZ75828.1"/>
    </source>
</evidence>
<dbReference type="PANTHER" id="PTHR10055:SF1">
    <property type="entry name" value="TRYPTOPHAN--TRNA LIGASE, CYTOPLASMIC"/>
    <property type="match status" value="1"/>
</dbReference>
<name>A0A1C7MG64_GRIFR</name>
<dbReference type="STRING" id="5627.A0A1C7MG64"/>
<comment type="caution">
    <text evidence="2">The sequence shown here is derived from an EMBL/GenBank/DDBJ whole genome shotgun (WGS) entry which is preliminary data.</text>
</comment>
<dbReference type="GO" id="GO:0006436">
    <property type="term" value="P:tryptophanyl-tRNA aminoacylation"/>
    <property type="evidence" value="ECO:0007669"/>
    <property type="project" value="TreeGrafter"/>
</dbReference>
<accession>A0A1C7MG64</accession>
<dbReference type="Gene3D" id="3.40.50.620">
    <property type="entry name" value="HUPs"/>
    <property type="match status" value="1"/>
</dbReference>
<evidence type="ECO:0000313" key="3">
    <source>
        <dbReference type="Proteomes" id="UP000092993"/>
    </source>
</evidence>